<proteinExistence type="predicted"/>
<evidence type="ECO:0000259" key="2">
    <source>
        <dbReference type="Pfam" id="PF23598"/>
    </source>
</evidence>
<reference evidence="3 4" key="1">
    <citation type="submission" date="2020-04" db="EMBL/GenBank/DDBJ databases">
        <title>Plant Genome Project.</title>
        <authorList>
            <person name="Zhang R.-G."/>
        </authorList>
    </citation>
    <scope>NUCLEOTIDE SEQUENCE [LARGE SCALE GENOMIC DNA]</scope>
    <source>
        <strain evidence="3">YNK0</strain>
        <tissue evidence="3">Leaf</tissue>
    </source>
</reference>
<keyword evidence="1" id="KW-0677">Repeat</keyword>
<dbReference type="PANTHER" id="PTHR15140">
    <property type="entry name" value="TUBULIN-SPECIFIC CHAPERONE E"/>
    <property type="match status" value="1"/>
</dbReference>
<organism evidence="3 4">
    <name type="scientific">Tetracentron sinense</name>
    <name type="common">Spur-leaf</name>
    <dbReference type="NCBI Taxonomy" id="13715"/>
    <lineage>
        <taxon>Eukaryota</taxon>
        <taxon>Viridiplantae</taxon>
        <taxon>Streptophyta</taxon>
        <taxon>Embryophyta</taxon>
        <taxon>Tracheophyta</taxon>
        <taxon>Spermatophyta</taxon>
        <taxon>Magnoliopsida</taxon>
        <taxon>Trochodendrales</taxon>
        <taxon>Trochodendraceae</taxon>
        <taxon>Tetracentron</taxon>
    </lineage>
</organism>
<comment type="caution">
    <text evidence="3">The sequence shown here is derived from an EMBL/GenBank/DDBJ whole genome shotgun (WGS) entry which is preliminary data.</text>
</comment>
<feature type="domain" description="Disease resistance R13L4/SHOC-2-like LRR" evidence="2">
    <location>
        <begin position="13"/>
        <end position="170"/>
    </location>
</feature>
<dbReference type="PANTHER" id="PTHR15140:SF6">
    <property type="entry name" value="TUBULIN-SPECIFIC CHAPERONE COFACTOR E-LIKE PROTEIN"/>
    <property type="match status" value="1"/>
</dbReference>
<dbReference type="Pfam" id="PF23598">
    <property type="entry name" value="LRR_14"/>
    <property type="match status" value="1"/>
</dbReference>
<dbReference type="Proteomes" id="UP000655225">
    <property type="component" value="Unassembled WGS sequence"/>
</dbReference>
<dbReference type="EMBL" id="JABCRI010000014">
    <property type="protein sequence ID" value="KAF8394136.1"/>
    <property type="molecule type" value="Genomic_DNA"/>
</dbReference>
<evidence type="ECO:0000313" key="4">
    <source>
        <dbReference type="Proteomes" id="UP000655225"/>
    </source>
</evidence>
<dbReference type="InterPro" id="IPR032675">
    <property type="entry name" value="LRR_dom_sf"/>
</dbReference>
<dbReference type="Gene3D" id="3.80.10.10">
    <property type="entry name" value="Ribonuclease Inhibitor"/>
    <property type="match status" value="1"/>
</dbReference>
<keyword evidence="4" id="KW-1185">Reference proteome</keyword>
<sequence>MISIMSITKGEDGQELCSSIENMSNLRSLDVHITKGEVLDLQFLSSPPLLLQRLELKGALEKFPNWISSLHNLKRLYLGGSKLRDDPLEVLQALRNLVKLILDNTYDGEELCFKAGGFPALKYLHLCKFERLKLVRVEDGAMPHLEELTIVEFKMLEKVPLGIEFLANLKFMDFAYMPKEFATALNPTKIGGGVWMRVDWRNKHLEGHYLE</sequence>
<dbReference type="SUPFAM" id="SSF52058">
    <property type="entry name" value="L domain-like"/>
    <property type="match status" value="1"/>
</dbReference>
<dbReference type="OMA" id="ISRANPY"/>
<evidence type="ECO:0000313" key="3">
    <source>
        <dbReference type="EMBL" id="KAF8394136.1"/>
    </source>
</evidence>
<protein>
    <recommendedName>
        <fullName evidence="2">Disease resistance R13L4/SHOC-2-like LRR domain-containing protein</fullName>
    </recommendedName>
</protein>
<dbReference type="InterPro" id="IPR055414">
    <property type="entry name" value="LRR_R13L4/SHOC2-like"/>
</dbReference>
<dbReference type="AlphaFoldDB" id="A0A834YWZ3"/>
<gene>
    <name evidence="3" type="ORF">HHK36_020342</name>
</gene>
<accession>A0A834YWZ3</accession>
<name>A0A834YWZ3_TETSI</name>
<dbReference type="OrthoDB" id="598235at2759"/>
<evidence type="ECO:0000256" key="1">
    <source>
        <dbReference type="ARBA" id="ARBA00022737"/>
    </source>
</evidence>